<gene>
    <name evidence="8" type="ORF">SAMN02745174_01373</name>
</gene>
<dbReference type="InterPro" id="IPR004776">
    <property type="entry name" value="Mem_transp_PIN-like"/>
</dbReference>
<feature type="transmembrane region" description="Helical" evidence="7">
    <location>
        <begin position="46"/>
        <end position="64"/>
    </location>
</feature>
<keyword evidence="3" id="KW-1003">Cell membrane</keyword>
<dbReference type="RefSeq" id="WP_078693867.1">
    <property type="nucleotide sequence ID" value="NZ_FUWX01000009.1"/>
</dbReference>
<organism evidence="8 9">
    <name type="scientific">Cetobacterium ceti</name>
    <dbReference type="NCBI Taxonomy" id="180163"/>
    <lineage>
        <taxon>Bacteria</taxon>
        <taxon>Fusobacteriati</taxon>
        <taxon>Fusobacteriota</taxon>
        <taxon>Fusobacteriia</taxon>
        <taxon>Fusobacteriales</taxon>
        <taxon>Fusobacteriaceae</taxon>
        <taxon>Cetobacterium</taxon>
    </lineage>
</organism>
<name>A0A1T4MY49_9FUSO</name>
<evidence type="ECO:0000256" key="7">
    <source>
        <dbReference type="SAM" id="Phobius"/>
    </source>
</evidence>
<accession>A0A1T4MY49</accession>
<evidence type="ECO:0000256" key="3">
    <source>
        <dbReference type="ARBA" id="ARBA00022475"/>
    </source>
</evidence>
<keyword evidence="9" id="KW-1185">Reference proteome</keyword>
<dbReference type="GO" id="GO:0016020">
    <property type="term" value="C:membrane"/>
    <property type="evidence" value="ECO:0007669"/>
    <property type="project" value="UniProtKB-SubCell"/>
</dbReference>
<evidence type="ECO:0000256" key="4">
    <source>
        <dbReference type="ARBA" id="ARBA00022692"/>
    </source>
</evidence>
<feature type="transmembrane region" description="Helical" evidence="7">
    <location>
        <begin position="218"/>
        <end position="238"/>
    </location>
</feature>
<evidence type="ECO:0000256" key="6">
    <source>
        <dbReference type="ARBA" id="ARBA00023136"/>
    </source>
</evidence>
<feature type="transmembrane region" description="Helical" evidence="7">
    <location>
        <begin position="169"/>
        <end position="188"/>
    </location>
</feature>
<dbReference type="OrthoDB" id="401182at2"/>
<dbReference type="EMBL" id="FUWX01000009">
    <property type="protein sequence ID" value="SJZ71776.1"/>
    <property type="molecule type" value="Genomic_DNA"/>
</dbReference>
<feature type="transmembrane region" description="Helical" evidence="7">
    <location>
        <begin position="250"/>
        <end position="270"/>
    </location>
</feature>
<evidence type="ECO:0000313" key="8">
    <source>
        <dbReference type="EMBL" id="SJZ71776.1"/>
    </source>
</evidence>
<dbReference type="GO" id="GO:0055085">
    <property type="term" value="P:transmembrane transport"/>
    <property type="evidence" value="ECO:0007669"/>
    <property type="project" value="InterPro"/>
</dbReference>
<keyword evidence="2" id="KW-0813">Transport</keyword>
<dbReference type="PANTHER" id="PTHR36838:SF1">
    <property type="entry name" value="SLR1864 PROTEIN"/>
    <property type="match status" value="1"/>
</dbReference>
<sequence>MNIINLLDSIFSNNRIVGVISSSILIIALGIYLGKKEIIKREASKALSDVVLFVSIPALSYNAFMKDFQSSIFHEGLNLFLWSLGLHILMIFGMKLFYLKYEGDKRLTLEILSTFGAVTAFGIPVIQALYGDLGIIYASIYSIAYRIFLYSYGYIMMSGMKMNKSNLKSIFLNPVILATFLGLFIWLFQDHLPQVMVDGKSYCIFRTDKTMYWIYKPMAYLAELCSPLAWLAAGLKLSEVSFKNAMKIKVAWYYSLIKVLILPLGSLVLVKSLSALGIIPLTGLGLATVVIMMSTPTASVTIAYAIKYNKEAIMASSCSLLSTVSSIVLLPVVIIILQIFS</sequence>
<dbReference type="AlphaFoldDB" id="A0A1T4MY49"/>
<keyword evidence="6 7" id="KW-0472">Membrane</keyword>
<feature type="transmembrane region" description="Helical" evidence="7">
    <location>
        <begin position="276"/>
        <end position="306"/>
    </location>
</feature>
<keyword evidence="5 7" id="KW-1133">Transmembrane helix</keyword>
<feature type="transmembrane region" description="Helical" evidence="7">
    <location>
        <begin position="111"/>
        <end position="130"/>
    </location>
</feature>
<protein>
    <recommendedName>
        <fullName evidence="10">Membrane transport protein</fullName>
    </recommendedName>
</protein>
<dbReference type="Pfam" id="PF03547">
    <property type="entry name" value="Mem_trans"/>
    <property type="match status" value="1"/>
</dbReference>
<dbReference type="Proteomes" id="UP000191153">
    <property type="component" value="Unassembled WGS sequence"/>
</dbReference>
<feature type="transmembrane region" description="Helical" evidence="7">
    <location>
        <begin position="79"/>
        <end position="99"/>
    </location>
</feature>
<evidence type="ECO:0000256" key="2">
    <source>
        <dbReference type="ARBA" id="ARBA00022448"/>
    </source>
</evidence>
<dbReference type="PANTHER" id="PTHR36838">
    <property type="entry name" value="AUXIN EFFLUX CARRIER FAMILY PROTEIN"/>
    <property type="match status" value="1"/>
</dbReference>
<evidence type="ECO:0000313" key="9">
    <source>
        <dbReference type="Proteomes" id="UP000191153"/>
    </source>
</evidence>
<evidence type="ECO:0000256" key="1">
    <source>
        <dbReference type="ARBA" id="ARBA00004141"/>
    </source>
</evidence>
<feature type="transmembrane region" description="Helical" evidence="7">
    <location>
        <begin position="16"/>
        <end position="34"/>
    </location>
</feature>
<dbReference type="STRING" id="180163.SAMN02745174_01373"/>
<proteinExistence type="predicted"/>
<reference evidence="8 9" key="1">
    <citation type="submission" date="2017-02" db="EMBL/GenBank/DDBJ databases">
        <authorList>
            <person name="Peterson S.W."/>
        </authorList>
    </citation>
    <scope>NUCLEOTIDE SEQUENCE [LARGE SCALE GENOMIC DNA]</scope>
    <source>
        <strain evidence="8 9">ATCC 700028</strain>
    </source>
</reference>
<evidence type="ECO:0008006" key="10">
    <source>
        <dbReference type="Google" id="ProtNLM"/>
    </source>
</evidence>
<keyword evidence="4 7" id="KW-0812">Transmembrane</keyword>
<feature type="transmembrane region" description="Helical" evidence="7">
    <location>
        <begin position="136"/>
        <end position="157"/>
    </location>
</feature>
<comment type="subcellular location">
    <subcellularLocation>
        <location evidence="1">Membrane</location>
        <topology evidence="1">Multi-pass membrane protein</topology>
    </subcellularLocation>
</comment>
<evidence type="ECO:0000256" key="5">
    <source>
        <dbReference type="ARBA" id="ARBA00022989"/>
    </source>
</evidence>
<feature type="transmembrane region" description="Helical" evidence="7">
    <location>
        <begin position="318"/>
        <end position="340"/>
    </location>
</feature>